<accession>A0AAD9ACJ5</accession>
<dbReference type="Proteomes" id="UP001243330">
    <property type="component" value="Unassembled WGS sequence"/>
</dbReference>
<dbReference type="Gene3D" id="2.60.40.640">
    <property type="match status" value="1"/>
</dbReference>
<evidence type="ECO:0000256" key="1">
    <source>
        <dbReference type="SAM" id="MobiDB-lite"/>
    </source>
</evidence>
<sequence>MPPTSRANNDKLSIELLDPSVPSFPGSVIRGHIVRKAPLDAPSATVRARLQGRAKAKLVSDNGNSKSTYRSRFPFWDESDVSDIVHEGAIDTGAEESLTWPFSLKIPTDVSEKAVNRGLKDKEKRDYFIKAPLKTDGAAEIPGQPLPGTFHYSNSGFSKKWHGYVEFWIEATITVKSTKERVGKTFQATLPIRVNSKPPPWPPISDFELTTRKCPGCVSSHRLVPGMKQAELSFKQKTRKFFGSSKVPSLNYAVEMKCPAVIQLGNPSTIPFTLSAIPNWEKTSEVIVNVPQVMTIKSVTVEVETTTSIICPGTLDTHSADKSWKMLLAKTSQDVNPVDGSLTLTCGSNEKPLDLGAVLGVKLDVLGRVIDAHTGRFASPAGLKIEPSCLTYCMKVEHMLLWEIKFVVGGESWGCSGKQKLRVLPQSLGLTVGDNGEIVLKGENSMAEDALSFLATGVDIASSSPTAKPNAKMETVPNPRDLPPDPRLPGEQPRYSRDNIVTTLLSFYESLPHVDPSLIRRAPPGGWTEITPESLAAAKMRPAERVIDLIRHLPYIDGEPQSPWITPETFPINYHSVVTKATAGAFVPGWMKTLGHDHFHEFPPWVFQLTTSVDRDGDIWLLDTMDGTVTKYIITGAVYPELVGRYQQNDPRMWRQVYCDEDTLNLKKWLDGVLEKYKTLQWFGIPRAQHPGVFGPREYDDEESESYKQVEELKRIYAQHGWPDRYNSDDCRQRLLEWAAKAKE</sequence>
<evidence type="ECO:0000313" key="2">
    <source>
        <dbReference type="EMBL" id="KAK1845623.1"/>
    </source>
</evidence>
<proteinExistence type="predicted"/>
<dbReference type="AlphaFoldDB" id="A0AAD9ACJ5"/>
<feature type="region of interest" description="Disordered" evidence="1">
    <location>
        <begin position="463"/>
        <end position="494"/>
    </location>
</feature>
<reference evidence="2" key="1">
    <citation type="submission" date="2023-01" db="EMBL/GenBank/DDBJ databases">
        <title>Colletotrichum chrysophilum M932 genome sequence.</title>
        <authorList>
            <person name="Baroncelli R."/>
        </authorList>
    </citation>
    <scope>NUCLEOTIDE SEQUENCE</scope>
    <source>
        <strain evidence="2">M932</strain>
    </source>
</reference>
<name>A0AAD9ACJ5_9PEZI</name>
<dbReference type="EMBL" id="JAQOWY010000265">
    <property type="protein sequence ID" value="KAK1845623.1"/>
    <property type="molecule type" value="Genomic_DNA"/>
</dbReference>
<evidence type="ECO:0000313" key="3">
    <source>
        <dbReference type="Proteomes" id="UP001243330"/>
    </source>
</evidence>
<protein>
    <recommendedName>
        <fullName evidence="4">Arrestin-like N-terminal domain-containing protein</fullName>
    </recommendedName>
</protein>
<evidence type="ECO:0008006" key="4">
    <source>
        <dbReference type="Google" id="ProtNLM"/>
    </source>
</evidence>
<keyword evidence="3" id="KW-1185">Reference proteome</keyword>
<gene>
    <name evidence="2" type="ORF">CCHR01_11740</name>
</gene>
<comment type="caution">
    <text evidence="2">The sequence shown here is derived from an EMBL/GenBank/DDBJ whole genome shotgun (WGS) entry which is preliminary data.</text>
</comment>
<dbReference type="InterPro" id="IPR014752">
    <property type="entry name" value="Arrestin-like_C"/>
</dbReference>
<organism evidence="2 3">
    <name type="scientific">Colletotrichum chrysophilum</name>
    <dbReference type="NCBI Taxonomy" id="1836956"/>
    <lineage>
        <taxon>Eukaryota</taxon>
        <taxon>Fungi</taxon>
        <taxon>Dikarya</taxon>
        <taxon>Ascomycota</taxon>
        <taxon>Pezizomycotina</taxon>
        <taxon>Sordariomycetes</taxon>
        <taxon>Hypocreomycetidae</taxon>
        <taxon>Glomerellales</taxon>
        <taxon>Glomerellaceae</taxon>
        <taxon>Colletotrichum</taxon>
        <taxon>Colletotrichum gloeosporioides species complex</taxon>
    </lineage>
</organism>